<keyword evidence="15" id="KW-1185">Reference proteome</keyword>
<keyword evidence="8 11" id="KW-0547">Nucleotide-binding</keyword>
<evidence type="ECO:0000259" key="13">
    <source>
        <dbReference type="Pfam" id="PF22145"/>
    </source>
</evidence>
<dbReference type="NCBIfam" id="TIGR02918">
    <property type="entry name" value="accessory Sec system glycosyltransferase GtfA"/>
    <property type="match status" value="1"/>
</dbReference>
<feature type="binding site" evidence="11">
    <location>
        <position position="241"/>
    </location>
    <ligand>
        <name>N-acetyl-D-glucosamine</name>
        <dbReference type="ChEBI" id="CHEBI:506227"/>
    </ligand>
</feature>
<evidence type="ECO:0000313" key="14">
    <source>
        <dbReference type="EMBL" id="SUN62304.1"/>
    </source>
</evidence>
<dbReference type="PANTHER" id="PTHR12526:SF629">
    <property type="entry name" value="TEICHURONIC ACID BIOSYNTHESIS GLYCOSYLTRANSFERASE TUAH-RELATED"/>
    <property type="match status" value="1"/>
</dbReference>
<name>A0A380KCD7_9STRE</name>
<feature type="binding site" evidence="11">
    <location>
        <begin position="16"/>
        <end position="19"/>
    </location>
    <ligand>
        <name>UDP</name>
        <dbReference type="ChEBI" id="CHEBI:58223"/>
    </ligand>
</feature>
<dbReference type="Pfam" id="PF22145">
    <property type="entry name" value="GtfA_EBD"/>
    <property type="match status" value="1"/>
</dbReference>
<dbReference type="EC" id="2.4.1.-" evidence="11"/>
<evidence type="ECO:0000256" key="6">
    <source>
        <dbReference type="ARBA" id="ARBA00022676"/>
    </source>
</evidence>
<comment type="catalytic activity">
    <reaction evidence="10 11">
        <text>L-seryl-[protein] + UDP-N-acetyl-alpha-D-glucosamine = 3-O-[N-acetyl-alpha-D-glucosaminyl]-L-seryl-[protein] + UDP + H(+)</text>
        <dbReference type="Rhea" id="RHEA:59872"/>
        <dbReference type="Rhea" id="RHEA-COMP:9863"/>
        <dbReference type="Rhea" id="RHEA-COMP:15471"/>
        <dbReference type="ChEBI" id="CHEBI:15378"/>
        <dbReference type="ChEBI" id="CHEBI:29999"/>
        <dbReference type="ChEBI" id="CHEBI:57705"/>
        <dbReference type="ChEBI" id="CHEBI:58223"/>
        <dbReference type="ChEBI" id="CHEBI:143279"/>
    </reaction>
</comment>
<evidence type="ECO:0000256" key="11">
    <source>
        <dbReference type="HAMAP-Rule" id="MF_01472"/>
    </source>
</evidence>
<reference evidence="14 15" key="1">
    <citation type="submission" date="2018-06" db="EMBL/GenBank/DDBJ databases">
        <authorList>
            <consortium name="Pathogen Informatics"/>
            <person name="Doyle S."/>
        </authorList>
    </citation>
    <scope>NUCLEOTIDE SEQUENCE [LARGE SCALE GENOMIC DNA]</scope>
    <source>
        <strain evidence="14 15">NCTC12224</strain>
    </source>
</reference>
<dbReference type="Gene3D" id="3.40.50.2000">
    <property type="entry name" value="Glycogen Phosphorylase B"/>
    <property type="match status" value="2"/>
</dbReference>
<evidence type="ECO:0000256" key="3">
    <source>
        <dbReference type="ARBA" id="ARBA00009481"/>
    </source>
</evidence>
<sequence length="503" mass="57698">MTLYNINLGIGWASSGVEYAQAYRASVLRELGVESKFIFTDMIVTENIEHLTANLGFRDDEIIWLYSFFTDVKIAKTSFTLADLEKTIDMPLSRVERTGKAVRYFYDDDDMFITAYANDETSDIIQRVEYVSKGVLVRKDYFTYTRLFSEYYAPKNKRAEVYQRTFFNEDGTVAYTENRDGDNSVFIFKDRILYSKDELVTYMLECLELTENDIVILDRATGIGQSVFQHHGKARLAVVIHAEHFSENSTTDKTILWNNYYEYQFTNSDKVDAFIASTDVQKNLLEQQFSQYTNRRPKVYTIPVGSLERLRGQENAKRKPYSLVTASRLASEKHIDWLVQAVVLAHQELPEVTLDIYGSGGQESLLRDLISKNKAQDYIHLKGHHDLTDIYQNYEAYVAASTSEGFGLTLMEAVGSGLPIIGLDVRYGNQTFVDDGKNGYLIPREEPDDAAVMAKAFAQKIIQLFKEADLAQFHEHSYQIAEGFLQDQITAKWQNFIEEVSHD</sequence>
<dbReference type="InterPro" id="IPR001296">
    <property type="entry name" value="Glyco_trans_1"/>
</dbReference>
<proteinExistence type="inferred from homology"/>
<feature type="binding site" evidence="11">
    <location>
        <begin position="384"/>
        <end position="385"/>
    </location>
    <ligand>
        <name>UDP</name>
        <dbReference type="ChEBI" id="CHEBI:58223"/>
    </ligand>
</feature>
<keyword evidence="9 11" id="KW-0472">Membrane</keyword>
<dbReference type="GO" id="GO:0005737">
    <property type="term" value="C:cytoplasm"/>
    <property type="evidence" value="ECO:0007669"/>
    <property type="project" value="UniProtKB-SubCell"/>
</dbReference>
<evidence type="ECO:0000256" key="8">
    <source>
        <dbReference type="ARBA" id="ARBA00022741"/>
    </source>
</evidence>
<keyword evidence="5 11" id="KW-0963">Cytoplasm</keyword>
<dbReference type="InterPro" id="IPR054396">
    <property type="entry name" value="GtfA_EBD"/>
</dbReference>
<evidence type="ECO:0000259" key="12">
    <source>
        <dbReference type="Pfam" id="PF00534"/>
    </source>
</evidence>
<dbReference type="GO" id="GO:0016757">
    <property type="term" value="F:glycosyltransferase activity"/>
    <property type="evidence" value="ECO:0007669"/>
    <property type="project" value="UniProtKB-UniRule"/>
</dbReference>
<evidence type="ECO:0000256" key="7">
    <source>
        <dbReference type="ARBA" id="ARBA00022679"/>
    </source>
</evidence>
<dbReference type="HAMAP" id="MF_01472">
    <property type="entry name" value="GtfA"/>
    <property type="match status" value="1"/>
</dbReference>
<feature type="domain" description="GtfA extended beta-sheet meander" evidence="13">
    <location>
        <begin position="95"/>
        <end position="190"/>
    </location>
</feature>
<evidence type="ECO:0000256" key="4">
    <source>
        <dbReference type="ARBA" id="ARBA00022475"/>
    </source>
</evidence>
<comment type="function">
    <text evidence="11">Required for polymorphic O-glycosylation of the serine-rich repeat protein in this bacteria. Catalyzes the first step in glycosylation by transferring N-acetylglucosamine from UDP-GlcNAc to serine residues in the substrate protein. Part of the accessory SecA2/SecY2 system specifically required to export serine-rich repeat cell wall proteins usually encoded upstream in the same operon.</text>
</comment>
<dbReference type="CDD" id="cd04949">
    <property type="entry name" value="GT4_GtfA-like"/>
    <property type="match status" value="1"/>
</dbReference>
<protein>
    <recommendedName>
        <fullName evidence="11">UDP-N-acetylglucosamine--peptide N-acetylglucosaminyltransferase GtfA subunit</fullName>
        <ecNumber evidence="11">2.4.1.-</ecNumber>
    </recommendedName>
    <alternativeName>
        <fullName evidence="11">Glycosyltransferase GtfA</fullName>
    </alternativeName>
</protein>
<comment type="similarity">
    <text evidence="3 11">Belongs to the glycosyltransferase group 1 family. Glycosyltransferase 4 subfamily.</text>
</comment>
<dbReference type="PANTHER" id="PTHR12526">
    <property type="entry name" value="GLYCOSYLTRANSFERASE"/>
    <property type="match status" value="1"/>
</dbReference>
<dbReference type="InterPro" id="IPR014267">
    <property type="entry name" value="GtfA"/>
</dbReference>
<comment type="subcellular location">
    <subcellularLocation>
        <location evidence="1 11">Cell membrane</location>
        <topology evidence="1 11">Peripheral membrane protein</topology>
    </subcellularLocation>
    <subcellularLocation>
        <location evidence="11">Cytoplasm</location>
    </subcellularLocation>
    <text evidence="11">Cell membrane association requires GtfB.</text>
</comment>
<accession>A0A380KCD7</accession>
<evidence type="ECO:0000313" key="15">
    <source>
        <dbReference type="Proteomes" id="UP000254924"/>
    </source>
</evidence>
<evidence type="ECO:0000256" key="1">
    <source>
        <dbReference type="ARBA" id="ARBA00004202"/>
    </source>
</evidence>
<dbReference type="EMBL" id="UHFN01000007">
    <property type="protein sequence ID" value="SUN62304.1"/>
    <property type="molecule type" value="Genomic_DNA"/>
</dbReference>
<evidence type="ECO:0000256" key="5">
    <source>
        <dbReference type="ARBA" id="ARBA00022490"/>
    </source>
</evidence>
<comment type="pathway">
    <text evidence="2 11">Protein modification; protein glycosylation.</text>
</comment>
<dbReference type="GO" id="GO:0005886">
    <property type="term" value="C:plasma membrane"/>
    <property type="evidence" value="ECO:0007669"/>
    <property type="project" value="UniProtKB-SubCell"/>
</dbReference>
<dbReference type="Proteomes" id="UP000254924">
    <property type="component" value="Unassembled WGS sequence"/>
</dbReference>
<dbReference type="GO" id="GO:0017122">
    <property type="term" value="C:protein N-acetylglucosaminyltransferase complex"/>
    <property type="evidence" value="ECO:0007669"/>
    <property type="project" value="UniProtKB-UniRule"/>
</dbReference>
<dbReference type="OrthoDB" id="9765175at2"/>
<gene>
    <name evidence="14" type="primary">tagE</name>
    <name evidence="11" type="synonym">gtfA</name>
    <name evidence="14" type="ORF">NCTC12224_01807</name>
</gene>
<organism evidence="14 15">
    <name type="scientific">Streptococcus hyointestinalis</name>
    <dbReference type="NCBI Taxonomy" id="1337"/>
    <lineage>
        <taxon>Bacteria</taxon>
        <taxon>Bacillati</taxon>
        <taxon>Bacillota</taxon>
        <taxon>Bacilli</taxon>
        <taxon>Lactobacillales</taxon>
        <taxon>Streptococcaceae</taxon>
        <taxon>Streptococcus</taxon>
    </lineage>
</organism>
<keyword evidence="4 11" id="KW-1003">Cell membrane</keyword>
<keyword evidence="6 11" id="KW-0328">Glycosyltransferase</keyword>
<dbReference type="UniPathway" id="UPA00378"/>
<keyword evidence="7 11" id="KW-0808">Transferase</keyword>
<dbReference type="Pfam" id="PF00534">
    <property type="entry name" value="Glycos_transf_1"/>
    <property type="match status" value="1"/>
</dbReference>
<evidence type="ECO:0000256" key="2">
    <source>
        <dbReference type="ARBA" id="ARBA00004922"/>
    </source>
</evidence>
<dbReference type="SUPFAM" id="SSF53756">
    <property type="entry name" value="UDP-Glycosyltransferase/glycogen phosphorylase"/>
    <property type="match status" value="1"/>
</dbReference>
<comment type="subunit">
    <text evidence="11">Forms a heterotetramer with 2 subunits each of GtfA and GtfB. Part of the accessory SecA2/SecY2 protein translocation apparatus.</text>
</comment>
<feature type="domain" description="Glycosyl transferase family 1" evidence="12">
    <location>
        <begin position="309"/>
        <end position="451"/>
    </location>
</feature>
<dbReference type="GO" id="GO:0000166">
    <property type="term" value="F:nucleotide binding"/>
    <property type="evidence" value="ECO:0007669"/>
    <property type="project" value="UniProtKB-KW"/>
</dbReference>
<feature type="binding site" evidence="11">
    <location>
        <begin position="404"/>
        <end position="407"/>
    </location>
    <ligand>
        <name>N-acetyl-D-glucosamine</name>
        <dbReference type="ChEBI" id="CHEBI:506227"/>
    </ligand>
</feature>
<dbReference type="AlphaFoldDB" id="A0A380KCD7"/>
<evidence type="ECO:0000256" key="10">
    <source>
        <dbReference type="ARBA" id="ARBA00052053"/>
    </source>
</evidence>
<evidence type="ECO:0000256" key="9">
    <source>
        <dbReference type="ARBA" id="ARBA00023136"/>
    </source>
</evidence>
<dbReference type="FunFam" id="3.40.50.2000:FF:000196">
    <property type="entry name" value="UDP-N-acetylglucosamine--peptide N-acetylglucosaminyltransferase GtfA subunit"/>
    <property type="match status" value="1"/>
</dbReference>